<accession>A0A0B3BPB2</accession>
<evidence type="ECO:0000313" key="3">
    <source>
        <dbReference type="EMBL" id="KHO66328.1"/>
    </source>
</evidence>
<dbReference type="Proteomes" id="UP000030980">
    <property type="component" value="Unassembled WGS sequence"/>
</dbReference>
<dbReference type="STRING" id="706570.PT85_01780"/>
<evidence type="ECO:0000256" key="1">
    <source>
        <dbReference type="SAM" id="MobiDB-lite"/>
    </source>
</evidence>
<reference evidence="3 4" key="1">
    <citation type="submission" date="2014-11" db="EMBL/GenBank/DDBJ databases">
        <title>Genome sequence of Pseudomonas tuomuerensis JCM 14085.</title>
        <authorList>
            <person name="Shin S.-K."/>
            <person name="Yi H."/>
        </authorList>
    </citation>
    <scope>NUCLEOTIDE SEQUENCE [LARGE SCALE GENOMIC DNA]</scope>
    <source>
        <strain evidence="3 4">JCM 14085</strain>
    </source>
</reference>
<sequence>MTRLVFLLALLLPFSVSADTLRVPVGQQGDPGLHLPRQGESQQAVEARFGQPETRHPAVGQPPIGRWDYPGFSVYFESGKVIDSVRHPRPTPPAQGQ</sequence>
<proteinExistence type="predicted"/>
<gene>
    <name evidence="3" type="ORF">PT85_01780</name>
</gene>
<dbReference type="EMBL" id="JTAK01000001">
    <property type="protein sequence ID" value="KHO66328.1"/>
    <property type="molecule type" value="Genomic_DNA"/>
</dbReference>
<dbReference type="AlphaFoldDB" id="A0A0B3BPB2"/>
<protein>
    <submittedName>
        <fullName evidence="3">Phosphodiesterase</fullName>
    </submittedName>
</protein>
<feature type="chain" id="PRO_5002098389" evidence="2">
    <location>
        <begin position="19"/>
        <end position="97"/>
    </location>
</feature>
<feature type="region of interest" description="Disordered" evidence="1">
    <location>
        <begin position="27"/>
        <end position="64"/>
    </location>
</feature>
<name>A0A0B3BPB2_9PSED</name>
<keyword evidence="2" id="KW-0732">Signal</keyword>
<feature type="signal peptide" evidence="2">
    <location>
        <begin position="1"/>
        <end position="18"/>
    </location>
</feature>
<comment type="caution">
    <text evidence="3">The sequence shown here is derived from an EMBL/GenBank/DDBJ whole genome shotgun (WGS) entry which is preliminary data.</text>
</comment>
<evidence type="ECO:0000256" key="2">
    <source>
        <dbReference type="SAM" id="SignalP"/>
    </source>
</evidence>
<evidence type="ECO:0000313" key="4">
    <source>
        <dbReference type="Proteomes" id="UP000030980"/>
    </source>
</evidence>
<keyword evidence="4" id="KW-1185">Reference proteome</keyword>
<dbReference type="OrthoDB" id="7063662at2"/>
<organism evidence="3 4">
    <name type="scientific">Pseudomonas flexibilis</name>
    <dbReference type="NCBI Taxonomy" id="706570"/>
    <lineage>
        <taxon>Bacteria</taxon>
        <taxon>Pseudomonadati</taxon>
        <taxon>Pseudomonadota</taxon>
        <taxon>Gammaproteobacteria</taxon>
        <taxon>Pseudomonadales</taxon>
        <taxon>Pseudomonadaceae</taxon>
        <taxon>Pseudomonas</taxon>
    </lineage>
</organism>
<dbReference type="RefSeq" id="WP_039605760.1">
    <property type="nucleotide sequence ID" value="NZ_FMUP01000007.1"/>
</dbReference>